<proteinExistence type="predicted"/>
<dbReference type="GO" id="GO:0005730">
    <property type="term" value="C:nucleolus"/>
    <property type="evidence" value="ECO:0007669"/>
    <property type="project" value="TreeGrafter"/>
</dbReference>
<dbReference type="InterPro" id="IPR044281">
    <property type="entry name" value="IMP4/RPF1"/>
</dbReference>
<dbReference type="Gene3D" id="3.40.50.10480">
    <property type="entry name" value="Probable brix-domain ribosomal biogenesis protein"/>
    <property type="match status" value="1"/>
</dbReference>
<dbReference type="Pfam" id="PF04427">
    <property type="entry name" value="Brix"/>
    <property type="match status" value="1"/>
</dbReference>
<dbReference type="GeneID" id="90075790"/>
<keyword evidence="4" id="KW-1185">Reference proteome</keyword>
<dbReference type="SMART" id="SM00879">
    <property type="entry name" value="Brix"/>
    <property type="match status" value="1"/>
</dbReference>
<organism evidence="3 4">
    <name type="scientific">Saccharomycopsis crataegensis</name>
    <dbReference type="NCBI Taxonomy" id="43959"/>
    <lineage>
        <taxon>Eukaryota</taxon>
        <taxon>Fungi</taxon>
        <taxon>Dikarya</taxon>
        <taxon>Ascomycota</taxon>
        <taxon>Saccharomycotina</taxon>
        <taxon>Saccharomycetes</taxon>
        <taxon>Saccharomycopsidaceae</taxon>
        <taxon>Saccharomycopsis</taxon>
    </lineage>
</organism>
<dbReference type="PANTHER" id="PTHR22734">
    <property type="entry name" value="U3 SMALL NUCLEOLAR RIBONUCLEOPROTEIN PROTEIN IMP4"/>
    <property type="match status" value="1"/>
</dbReference>
<feature type="compositionally biased region" description="Basic residues" evidence="1">
    <location>
        <begin position="21"/>
        <end position="30"/>
    </location>
</feature>
<sequence length="306" mass="35741">MGTTSKNFKIKNKDVRTQINLKHKKEKSKLKREERKERREKGLPKQVPDTIDGKREYDETIKNPEDSDSSVDNSDSEDEKENEKQDDDDQQGDFSSYFKDGKDPKILITTSANCTRHAYNFVDCFGELFEDIKFIKRKRNYSMNDMARLSSNRGYTHLVVVNEDKKTINGITFIALPEGPTYYFSVSSYIEGKKIPGHGKATSHIPELVLNNFKTSLGASVGNLFKSLFPHKPDIEGRQVITIHNQRDFMFFRRHRYVFRNEEKVGLQELGPQFTLRLRRVQRGVKGETEWEHKPSMDKQKKKFYL</sequence>
<evidence type="ECO:0000313" key="3">
    <source>
        <dbReference type="EMBL" id="GMM37815.1"/>
    </source>
</evidence>
<reference evidence="3 4" key="1">
    <citation type="journal article" date="2023" name="Elife">
        <title>Identification of key yeast species and microbe-microbe interactions impacting larval growth of Drosophila in the wild.</title>
        <authorList>
            <person name="Mure A."/>
            <person name="Sugiura Y."/>
            <person name="Maeda R."/>
            <person name="Honda K."/>
            <person name="Sakurai N."/>
            <person name="Takahashi Y."/>
            <person name="Watada M."/>
            <person name="Katoh T."/>
            <person name="Gotoh A."/>
            <person name="Gotoh Y."/>
            <person name="Taniguchi I."/>
            <person name="Nakamura K."/>
            <person name="Hayashi T."/>
            <person name="Katayama T."/>
            <person name="Uemura T."/>
            <person name="Hattori Y."/>
        </authorList>
    </citation>
    <scope>NUCLEOTIDE SEQUENCE [LARGE SCALE GENOMIC DNA]</scope>
    <source>
        <strain evidence="3 4">SC-9</strain>
    </source>
</reference>
<gene>
    <name evidence="3" type="ORF">DASC09_051400</name>
</gene>
<comment type="caution">
    <text evidence="3">The sequence shown here is derived from an EMBL/GenBank/DDBJ whole genome shotgun (WGS) entry which is preliminary data.</text>
</comment>
<feature type="compositionally biased region" description="Basic and acidic residues" evidence="1">
    <location>
        <begin position="51"/>
        <end position="65"/>
    </location>
</feature>
<dbReference type="SUPFAM" id="SSF52954">
    <property type="entry name" value="Class II aaRS ABD-related"/>
    <property type="match status" value="1"/>
</dbReference>
<feature type="compositionally biased region" description="Basic and acidic residues" evidence="1">
    <location>
        <begin position="31"/>
        <end position="43"/>
    </location>
</feature>
<dbReference type="GO" id="GO:0000460">
    <property type="term" value="P:maturation of 5.8S rRNA"/>
    <property type="evidence" value="ECO:0007669"/>
    <property type="project" value="TreeGrafter"/>
</dbReference>
<protein>
    <submittedName>
        <fullName evidence="3">rRNA-binding ribosome biosynthesis protein</fullName>
    </submittedName>
</protein>
<feature type="domain" description="Brix" evidence="2">
    <location>
        <begin position="104"/>
        <end position="287"/>
    </location>
</feature>
<dbReference type="GO" id="GO:0000470">
    <property type="term" value="P:maturation of LSU-rRNA"/>
    <property type="evidence" value="ECO:0007669"/>
    <property type="project" value="TreeGrafter"/>
</dbReference>
<feature type="region of interest" description="Disordered" evidence="1">
    <location>
        <begin position="1"/>
        <end position="98"/>
    </location>
</feature>
<name>A0AAV5QT86_9ASCO</name>
<dbReference type="RefSeq" id="XP_064854811.1">
    <property type="nucleotide sequence ID" value="XM_064998739.1"/>
</dbReference>
<dbReference type="Proteomes" id="UP001360560">
    <property type="component" value="Unassembled WGS sequence"/>
</dbReference>
<dbReference type="PANTHER" id="PTHR22734:SF3">
    <property type="entry name" value="RIBOSOME PRODUCTION FACTOR 1"/>
    <property type="match status" value="1"/>
</dbReference>
<dbReference type="AlphaFoldDB" id="A0AAV5QT86"/>
<accession>A0AAV5QT86</accession>
<evidence type="ECO:0000313" key="4">
    <source>
        <dbReference type="Proteomes" id="UP001360560"/>
    </source>
</evidence>
<feature type="compositionally biased region" description="Acidic residues" evidence="1">
    <location>
        <begin position="66"/>
        <end position="91"/>
    </location>
</feature>
<dbReference type="PROSITE" id="PS50833">
    <property type="entry name" value="BRIX"/>
    <property type="match status" value="1"/>
</dbReference>
<dbReference type="GO" id="GO:0030687">
    <property type="term" value="C:preribosome, large subunit precursor"/>
    <property type="evidence" value="ECO:0007669"/>
    <property type="project" value="TreeGrafter"/>
</dbReference>
<dbReference type="EMBL" id="BTFZ01000012">
    <property type="protein sequence ID" value="GMM37815.1"/>
    <property type="molecule type" value="Genomic_DNA"/>
</dbReference>
<evidence type="ECO:0000259" key="2">
    <source>
        <dbReference type="PROSITE" id="PS50833"/>
    </source>
</evidence>
<dbReference type="InterPro" id="IPR007109">
    <property type="entry name" value="Brix"/>
</dbReference>
<dbReference type="GO" id="GO:0042134">
    <property type="term" value="F:rRNA primary transcript binding"/>
    <property type="evidence" value="ECO:0007669"/>
    <property type="project" value="InterPro"/>
</dbReference>
<evidence type="ECO:0000256" key="1">
    <source>
        <dbReference type="SAM" id="MobiDB-lite"/>
    </source>
</evidence>